<proteinExistence type="predicted"/>
<evidence type="ECO:0000313" key="2">
    <source>
        <dbReference type="Proteomes" id="UP000095143"/>
    </source>
</evidence>
<name>A0A1C2DMN4_9PSED</name>
<organism evidence="1 2">
    <name type="scientific">Pseudomonas graminis</name>
    <dbReference type="NCBI Taxonomy" id="158627"/>
    <lineage>
        <taxon>Bacteria</taxon>
        <taxon>Pseudomonadati</taxon>
        <taxon>Pseudomonadota</taxon>
        <taxon>Gammaproteobacteria</taxon>
        <taxon>Pseudomonadales</taxon>
        <taxon>Pseudomonadaceae</taxon>
        <taxon>Pseudomonas</taxon>
    </lineage>
</organism>
<accession>A0A1C2DMN4</accession>
<dbReference type="EMBL" id="MDEN01000066">
    <property type="protein sequence ID" value="OCX15916.1"/>
    <property type="molecule type" value="Genomic_DNA"/>
</dbReference>
<dbReference type="Proteomes" id="UP000095143">
    <property type="component" value="Unassembled WGS sequence"/>
</dbReference>
<gene>
    <name evidence="1" type="ORF">BBI10_19545</name>
</gene>
<dbReference type="RefSeq" id="WP_065991268.1">
    <property type="nucleotide sequence ID" value="NZ_MDEN01000066.1"/>
</dbReference>
<reference evidence="1 2" key="1">
    <citation type="submission" date="2016-08" db="EMBL/GenBank/DDBJ databases">
        <title>Whole genome sequence of Pseudomonas graminis strain UASWS1507, a potential biological control agent for agriculture.</title>
        <authorList>
            <person name="Crovadore J."/>
            <person name="Calmin G."/>
            <person name="Chablais R."/>
            <person name="Cochard B."/>
            <person name="Lefort F."/>
        </authorList>
    </citation>
    <scope>NUCLEOTIDE SEQUENCE [LARGE SCALE GENOMIC DNA]</scope>
    <source>
        <strain evidence="1 2">UASWS1507</strain>
    </source>
</reference>
<evidence type="ECO:0000313" key="1">
    <source>
        <dbReference type="EMBL" id="OCX15916.1"/>
    </source>
</evidence>
<comment type="caution">
    <text evidence="1">The sequence shown here is derived from an EMBL/GenBank/DDBJ whole genome shotgun (WGS) entry which is preliminary data.</text>
</comment>
<dbReference type="AlphaFoldDB" id="A0A1C2DMN4"/>
<protein>
    <submittedName>
        <fullName evidence="1">Uncharacterized protein</fullName>
    </submittedName>
</protein>
<sequence>MANIPAKIYVNDVYKGEAPLQDWTFAALSQGDLLTVSFVSPDVYTVIRKGLAHIEGDSSITTQYFVYLTSSPQVIAHP</sequence>